<name>A0A183HSX3_9BILA</name>
<feature type="compositionally biased region" description="Acidic residues" evidence="1">
    <location>
        <begin position="11"/>
        <end position="20"/>
    </location>
</feature>
<dbReference type="EMBL" id="UZAJ01014276">
    <property type="protein sequence ID" value="VDO69764.1"/>
    <property type="molecule type" value="Genomic_DNA"/>
</dbReference>
<sequence length="114" mass="13446">MRRNENLLNEMDNDTSDNESDSVRSEDLLNQNSNSDDDFEAVNIPDHDFEYFAEANESGYCSSDQLQEAIDRAFMDEFNEAMNRMELEVDEIESENWIHRNINNHYIPGNFHFN</sequence>
<dbReference type="WBParaSite" id="OFLC_0001058501-mRNA-1">
    <property type="protein sequence ID" value="OFLC_0001058501-mRNA-1"/>
    <property type="gene ID" value="OFLC_0001058501"/>
</dbReference>
<dbReference type="Proteomes" id="UP000267606">
    <property type="component" value="Unassembled WGS sequence"/>
</dbReference>
<evidence type="ECO:0000313" key="2">
    <source>
        <dbReference type="EMBL" id="VDO69764.1"/>
    </source>
</evidence>
<evidence type="ECO:0000313" key="4">
    <source>
        <dbReference type="WBParaSite" id="OFLC_0001058501-mRNA-1"/>
    </source>
</evidence>
<evidence type="ECO:0000313" key="3">
    <source>
        <dbReference type="Proteomes" id="UP000267606"/>
    </source>
</evidence>
<accession>A0A183HSX3</accession>
<dbReference type="AlphaFoldDB" id="A0A183HSX3"/>
<reference evidence="4" key="1">
    <citation type="submission" date="2016-06" db="UniProtKB">
        <authorList>
            <consortium name="WormBaseParasite"/>
        </authorList>
    </citation>
    <scope>IDENTIFICATION</scope>
</reference>
<proteinExistence type="predicted"/>
<organism evidence="4">
    <name type="scientific">Onchocerca flexuosa</name>
    <dbReference type="NCBI Taxonomy" id="387005"/>
    <lineage>
        <taxon>Eukaryota</taxon>
        <taxon>Metazoa</taxon>
        <taxon>Ecdysozoa</taxon>
        <taxon>Nematoda</taxon>
        <taxon>Chromadorea</taxon>
        <taxon>Rhabditida</taxon>
        <taxon>Spirurina</taxon>
        <taxon>Spiruromorpha</taxon>
        <taxon>Filarioidea</taxon>
        <taxon>Onchocercidae</taxon>
        <taxon>Onchocerca</taxon>
    </lineage>
</organism>
<protein>
    <submittedName>
        <fullName evidence="2 4">Uncharacterized protein</fullName>
    </submittedName>
</protein>
<evidence type="ECO:0000256" key="1">
    <source>
        <dbReference type="SAM" id="MobiDB-lite"/>
    </source>
</evidence>
<keyword evidence="3" id="KW-1185">Reference proteome</keyword>
<feature type="region of interest" description="Disordered" evidence="1">
    <location>
        <begin position="1"/>
        <end position="41"/>
    </location>
</feature>
<gene>
    <name evidence="2" type="ORF">OFLC_LOCUS10587</name>
</gene>
<reference evidence="2 3" key="2">
    <citation type="submission" date="2018-11" db="EMBL/GenBank/DDBJ databases">
        <authorList>
            <consortium name="Pathogen Informatics"/>
        </authorList>
    </citation>
    <scope>NUCLEOTIDE SEQUENCE [LARGE SCALE GENOMIC DNA]</scope>
</reference>